<protein>
    <submittedName>
        <fullName evidence="1">Uncharacterized protein</fullName>
    </submittedName>
</protein>
<reference evidence="1 2" key="1">
    <citation type="journal article" date="2014" name="Agronomy (Basel)">
        <title>A Draft Genome Sequence for Ensete ventricosum, the Drought-Tolerant Tree Against Hunger.</title>
        <authorList>
            <person name="Harrison J."/>
            <person name="Moore K.A."/>
            <person name="Paszkiewicz K."/>
            <person name="Jones T."/>
            <person name="Grant M."/>
            <person name="Ambacheew D."/>
            <person name="Muzemil S."/>
            <person name="Studholme D.J."/>
        </authorList>
    </citation>
    <scope>NUCLEOTIDE SEQUENCE [LARGE SCALE GENOMIC DNA]</scope>
</reference>
<sequence>MLYKNYRTTMAGLRVIRARKLLLFFWLRFMSALSLGLRRRFPCVAQAICYSFDYDD</sequence>
<accession>A0A426Y2S7</accession>
<dbReference type="EMBL" id="AMZH03015409">
    <property type="protein sequence ID" value="RRT46098.1"/>
    <property type="molecule type" value="Genomic_DNA"/>
</dbReference>
<gene>
    <name evidence="1" type="ORF">B296_00054681</name>
</gene>
<proteinExistence type="predicted"/>
<evidence type="ECO:0000313" key="2">
    <source>
        <dbReference type="Proteomes" id="UP000287651"/>
    </source>
</evidence>
<comment type="caution">
    <text evidence="1">The sequence shown here is derived from an EMBL/GenBank/DDBJ whole genome shotgun (WGS) entry which is preliminary data.</text>
</comment>
<organism evidence="1 2">
    <name type="scientific">Ensete ventricosum</name>
    <name type="common">Abyssinian banana</name>
    <name type="synonym">Musa ensete</name>
    <dbReference type="NCBI Taxonomy" id="4639"/>
    <lineage>
        <taxon>Eukaryota</taxon>
        <taxon>Viridiplantae</taxon>
        <taxon>Streptophyta</taxon>
        <taxon>Embryophyta</taxon>
        <taxon>Tracheophyta</taxon>
        <taxon>Spermatophyta</taxon>
        <taxon>Magnoliopsida</taxon>
        <taxon>Liliopsida</taxon>
        <taxon>Zingiberales</taxon>
        <taxon>Musaceae</taxon>
        <taxon>Ensete</taxon>
    </lineage>
</organism>
<dbReference type="AlphaFoldDB" id="A0A426Y2S7"/>
<dbReference type="Proteomes" id="UP000287651">
    <property type="component" value="Unassembled WGS sequence"/>
</dbReference>
<name>A0A426Y2S7_ENSVE</name>
<evidence type="ECO:0000313" key="1">
    <source>
        <dbReference type="EMBL" id="RRT46098.1"/>
    </source>
</evidence>